<dbReference type="Pfam" id="PF00378">
    <property type="entry name" value="ECH_1"/>
    <property type="match status" value="1"/>
</dbReference>
<accession>A0ABV2A9F0</accession>
<protein>
    <submittedName>
        <fullName evidence="3">Enoyl-CoA hydratase-related protein</fullName>
    </submittedName>
</protein>
<dbReference type="EMBL" id="JBEPIJ010000007">
    <property type="protein sequence ID" value="MES0873877.1"/>
    <property type="molecule type" value="Genomic_DNA"/>
</dbReference>
<evidence type="ECO:0000313" key="3">
    <source>
        <dbReference type="EMBL" id="MES0873877.1"/>
    </source>
</evidence>
<dbReference type="CDD" id="cd06558">
    <property type="entry name" value="crotonase-like"/>
    <property type="match status" value="1"/>
</dbReference>
<organism evidence="3 4">
    <name type="scientific">Sinimarinibacterium thermocellulolyticum</name>
    <dbReference type="NCBI Taxonomy" id="3170016"/>
    <lineage>
        <taxon>Bacteria</taxon>
        <taxon>Pseudomonadati</taxon>
        <taxon>Pseudomonadota</taxon>
        <taxon>Gammaproteobacteria</taxon>
        <taxon>Nevskiales</taxon>
        <taxon>Nevskiaceae</taxon>
        <taxon>Sinimarinibacterium</taxon>
    </lineage>
</organism>
<dbReference type="InterPro" id="IPR029045">
    <property type="entry name" value="ClpP/crotonase-like_dom_sf"/>
</dbReference>
<dbReference type="Proteomes" id="UP001465331">
    <property type="component" value="Unassembled WGS sequence"/>
</dbReference>
<dbReference type="SUPFAM" id="SSF52096">
    <property type="entry name" value="ClpP/crotonase"/>
    <property type="match status" value="1"/>
</dbReference>
<dbReference type="InterPro" id="IPR018376">
    <property type="entry name" value="Enoyl-CoA_hyd/isom_CS"/>
</dbReference>
<gene>
    <name evidence="3" type="ORF">ABSH63_07675</name>
</gene>
<evidence type="ECO:0000313" key="4">
    <source>
        <dbReference type="Proteomes" id="UP001465331"/>
    </source>
</evidence>
<dbReference type="PANTHER" id="PTHR43459">
    <property type="entry name" value="ENOYL-COA HYDRATASE"/>
    <property type="match status" value="1"/>
</dbReference>
<evidence type="ECO:0000256" key="1">
    <source>
        <dbReference type="ARBA" id="ARBA00005254"/>
    </source>
</evidence>
<comment type="caution">
    <text evidence="3">The sequence shown here is derived from an EMBL/GenBank/DDBJ whole genome shotgun (WGS) entry which is preliminary data.</text>
</comment>
<name>A0ABV2A9F0_9GAMM</name>
<reference evidence="3 4" key="1">
    <citation type="submission" date="2024-06" db="EMBL/GenBank/DDBJ databases">
        <authorList>
            <person name="Li Z."/>
            <person name="Jiang Y."/>
        </authorList>
    </citation>
    <scope>NUCLEOTIDE SEQUENCE [LARGE SCALE GENOMIC DNA]</scope>
    <source>
        <strain evidence="3 4">HSW-8</strain>
    </source>
</reference>
<proteinExistence type="inferred from homology"/>
<evidence type="ECO:0000256" key="2">
    <source>
        <dbReference type="RuleBase" id="RU003707"/>
    </source>
</evidence>
<dbReference type="RefSeq" id="WP_352888754.1">
    <property type="nucleotide sequence ID" value="NZ_JBEPIJ010000007.1"/>
</dbReference>
<dbReference type="PROSITE" id="PS00166">
    <property type="entry name" value="ENOYL_COA_HYDRATASE"/>
    <property type="match status" value="1"/>
</dbReference>
<keyword evidence="4" id="KW-1185">Reference proteome</keyword>
<dbReference type="InterPro" id="IPR001753">
    <property type="entry name" value="Enoyl-CoA_hydra/iso"/>
</dbReference>
<comment type="similarity">
    <text evidence="1 2">Belongs to the enoyl-CoA hydratase/isomerase family.</text>
</comment>
<dbReference type="InterPro" id="IPR014748">
    <property type="entry name" value="Enoyl-CoA_hydra_C"/>
</dbReference>
<sequence length="265" mass="28400">MSTQTILYGFDNGIATLRFNRPQALNAMTLSLMEELDAAFDRAANDPSVRAIVLTGEGRAFSTGADLTADNAPPVDVQGRLDLGYVLDRYYNPLLLKMRALPKPIIAAVNGVAAGAGANVALMADLTIAGRSSYFLQAFVNVGLIPDAGGTWLLPRTVGTQRALGLALLGERLPATKALEWGLIWEVVDDAEVLARATAIARQLADGPAIAIERIKRAMHAAAQNDLAAQLDLEADLQRDCGRSQDFTEGAIAFVQKRKPQFRGR</sequence>
<dbReference type="Gene3D" id="3.90.226.10">
    <property type="entry name" value="2-enoyl-CoA Hydratase, Chain A, domain 1"/>
    <property type="match status" value="1"/>
</dbReference>
<dbReference type="PANTHER" id="PTHR43459:SF1">
    <property type="entry name" value="EG:BACN32G11.4 PROTEIN"/>
    <property type="match status" value="1"/>
</dbReference>
<dbReference type="Gene3D" id="1.10.12.10">
    <property type="entry name" value="Lyase 2-enoyl-coa Hydratase, Chain A, domain 2"/>
    <property type="match status" value="1"/>
</dbReference>